<dbReference type="InParanoid" id="A0A0J6WTX8"/>
<name>A0A0J6WTX8_9FIRM</name>
<keyword evidence="2" id="KW-1185">Reference proteome</keyword>
<protein>
    <submittedName>
        <fullName evidence="1">Uncharacterized protein</fullName>
    </submittedName>
</protein>
<dbReference type="AlphaFoldDB" id="A0A0J6WTX8"/>
<dbReference type="RefSeq" id="WP_048514780.1">
    <property type="nucleotide sequence ID" value="NZ_FUXD01000012.1"/>
</dbReference>
<dbReference type="Proteomes" id="UP000036503">
    <property type="component" value="Unassembled WGS sequence"/>
</dbReference>
<evidence type="ECO:0000313" key="2">
    <source>
        <dbReference type="Proteomes" id="UP000036503"/>
    </source>
</evidence>
<proteinExistence type="predicted"/>
<sequence>MEPYAFSINRISLRIGKVPAAHRDNRIMLMGCPCPRPFVGASIHGARKQEPVQSGPCTWVFHIAGPGYLLIPGSLLFIRSMSAVSYRPCVTSFLQGPHHFLKRDREIGPFLLNSLVGTESKK</sequence>
<organism evidence="1 2">
    <name type="scientific">Megasphaera cerevisiae DSM 20462</name>
    <dbReference type="NCBI Taxonomy" id="1122219"/>
    <lineage>
        <taxon>Bacteria</taxon>
        <taxon>Bacillati</taxon>
        <taxon>Bacillota</taxon>
        <taxon>Negativicutes</taxon>
        <taxon>Veillonellales</taxon>
        <taxon>Veillonellaceae</taxon>
        <taxon>Megasphaera</taxon>
    </lineage>
</organism>
<evidence type="ECO:0000313" key="1">
    <source>
        <dbReference type="EMBL" id="KMO85989.1"/>
    </source>
</evidence>
<accession>A0A0J6WTX8</accession>
<reference evidence="1 2" key="1">
    <citation type="submission" date="2015-06" db="EMBL/GenBank/DDBJ databases">
        <title>Draft genome sequence of beer spoilage bacterium Megasphaera cerevisiae type strain 20462.</title>
        <authorList>
            <person name="Kutumbaka K."/>
            <person name="Pasmowitz J."/>
            <person name="Mategko J."/>
            <person name="Reyes D."/>
            <person name="Friedrich A."/>
            <person name="Han S."/>
            <person name="Martens-Habbena W."/>
            <person name="Neal-McKinney J."/>
            <person name="Janagama H.K."/>
            <person name="Nadala C."/>
            <person name="Samadpour M."/>
        </authorList>
    </citation>
    <scope>NUCLEOTIDE SEQUENCE [LARGE SCALE GENOMIC DNA]</scope>
    <source>
        <strain evidence="1 2">DSM 20462</strain>
    </source>
</reference>
<gene>
    <name evidence="1" type="ORF">AB840_10390</name>
</gene>
<dbReference type="EMBL" id="LEKT01000037">
    <property type="protein sequence ID" value="KMO85989.1"/>
    <property type="molecule type" value="Genomic_DNA"/>
</dbReference>
<comment type="caution">
    <text evidence="1">The sequence shown here is derived from an EMBL/GenBank/DDBJ whole genome shotgun (WGS) entry which is preliminary data.</text>
</comment>
<dbReference type="PATRIC" id="fig|1122219.3.peg.1922"/>